<dbReference type="InterPro" id="IPR014470">
    <property type="entry name" value="UCP01500"/>
</dbReference>
<reference evidence="2 3" key="1">
    <citation type="submission" date="2019-04" db="EMBL/GenBank/DDBJ databases">
        <title>genome sequence of strain W3.</title>
        <authorList>
            <person name="Gao J."/>
            <person name="Sun J."/>
        </authorList>
    </citation>
    <scope>NUCLEOTIDE SEQUENCE [LARGE SCALE GENOMIC DNA]</scope>
    <source>
        <strain evidence="2 3">W3</strain>
    </source>
</reference>
<keyword evidence="1" id="KW-0812">Transmembrane</keyword>
<feature type="transmembrane region" description="Helical" evidence="1">
    <location>
        <begin position="208"/>
        <end position="230"/>
    </location>
</feature>
<proteinExistence type="predicted"/>
<comment type="caution">
    <text evidence="2">The sequence shown here is derived from an EMBL/GenBank/DDBJ whole genome shotgun (WGS) entry which is preliminary data.</text>
</comment>
<dbReference type="RefSeq" id="WP_113460901.1">
    <property type="nucleotide sequence ID" value="NZ_STGU01000007.1"/>
</dbReference>
<evidence type="ECO:0000313" key="3">
    <source>
        <dbReference type="Proteomes" id="UP000307378"/>
    </source>
</evidence>
<protein>
    <submittedName>
        <fullName evidence="2">DUF2270 domain-containing protein</fullName>
    </submittedName>
</protein>
<dbReference type="AlphaFoldDB" id="A0A4S8PTP2"/>
<organism evidence="2 3">
    <name type="scientific">Rhizobium rosettiformans W3</name>
    <dbReference type="NCBI Taxonomy" id="538378"/>
    <lineage>
        <taxon>Bacteria</taxon>
        <taxon>Pseudomonadati</taxon>
        <taxon>Pseudomonadota</taxon>
        <taxon>Alphaproteobacteria</taxon>
        <taxon>Hyphomicrobiales</taxon>
        <taxon>Rhizobiaceae</taxon>
        <taxon>Rhizobium/Agrobacterium group</taxon>
        <taxon>Rhizobium</taxon>
    </lineage>
</organism>
<sequence>MEQTSQTDTSILPLESAKPARLAPALPASSAEKANMIIHYYRGEMGRMTSWRDRIDRTTNWSMTVVAGLLSVSLSTPSSHHGVVLFAMLLVSVFLLIEARRYRFFDVYRARVRQLERHYFSQALCPQAELKPDWAEAIAASLRKPVFLMAYREALFRRIRRNYIWMYLILLLAWALKISSPKLQQGEAPEEFVGSLWQLVGHADLGPLHGGFVLALVGAFYLALLFAVLYRKPKDGEIAHGEVHV</sequence>
<gene>
    <name evidence="2" type="ORF">FAA86_14005</name>
</gene>
<accession>A0A4S8PTP2</accession>
<dbReference type="Pfam" id="PF10028">
    <property type="entry name" value="DUF2270"/>
    <property type="match status" value="1"/>
</dbReference>
<keyword evidence="1" id="KW-0472">Membrane</keyword>
<keyword evidence="1" id="KW-1133">Transmembrane helix</keyword>
<evidence type="ECO:0000256" key="1">
    <source>
        <dbReference type="SAM" id="Phobius"/>
    </source>
</evidence>
<name>A0A4S8PTP2_9HYPH</name>
<dbReference type="Proteomes" id="UP000307378">
    <property type="component" value="Unassembled WGS sequence"/>
</dbReference>
<dbReference type="EMBL" id="STGU01000007">
    <property type="protein sequence ID" value="THV34793.1"/>
    <property type="molecule type" value="Genomic_DNA"/>
</dbReference>
<feature type="transmembrane region" description="Helical" evidence="1">
    <location>
        <begin position="82"/>
        <end position="99"/>
    </location>
</feature>
<feature type="transmembrane region" description="Helical" evidence="1">
    <location>
        <begin position="58"/>
        <end position="76"/>
    </location>
</feature>
<feature type="transmembrane region" description="Helical" evidence="1">
    <location>
        <begin position="162"/>
        <end position="180"/>
    </location>
</feature>
<dbReference type="PIRSF" id="PIRSF015000">
    <property type="entry name" value="UCP01500"/>
    <property type="match status" value="1"/>
</dbReference>
<evidence type="ECO:0000313" key="2">
    <source>
        <dbReference type="EMBL" id="THV34793.1"/>
    </source>
</evidence>